<evidence type="ECO:0008006" key="3">
    <source>
        <dbReference type="Google" id="ProtNLM"/>
    </source>
</evidence>
<sequence length="67" mass="7787">MIKDKTTHRGVIMPEELSMLQQLFETIANRRRLDKRSTQAVELAALIINLYEHGVRREEQLRALLAA</sequence>
<accession>A0ABT8SW33</accession>
<dbReference type="RefSeq" id="WP_302076658.1">
    <property type="nucleotide sequence ID" value="NZ_JAUKWQ010000002.1"/>
</dbReference>
<keyword evidence="2" id="KW-1185">Reference proteome</keyword>
<reference evidence="1" key="2">
    <citation type="submission" date="2023-07" db="EMBL/GenBank/DDBJ databases">
        <authorList>
            <person name="Sun H."/>
        </authorList>
    </citation>
    <scope>NUCLEOTIDE SEQUENCE</scope>
    <source>
        <strain evidence="1">05753</strain>
    </source>
</reference>
<reference evidence="1" key="1">
    <citation type="journal article" date="2015" name="Int. J. Syst. Evol. Microbiol.">
        <title>Rhizobium oryzicola sp. nov., potential plant-growth-promoting endophytic bacteria isolated from rice roots.</title>
        <authorList>
            <person name="Zhang X.X."/>
            <person name="Gao J.S."/>
            <person name="Cao Y.H."/>
            <person name="Sheirdil R.A."/>
            <person name="Wang X.C."/>
            <person name="Zhang L."/>
        </authorList>
    </citation>
    <scope>NUCLEOTIDE SEQUENCE</scope>
    <source>
        <strain evidence="1">05753</strain>
    </source>
</reference>
<evidence type="ECO:0000313" key="2">
    <source>
        <dbReference type="Proteomes" id="UP001169006"/>
    </source>
</evidence>
<dbReference type="Proteomes" id="UP001169006">
    <property type="component" value="Unassembled WGS sequence"/>
</dbReference>
<organism evidence="1 2">
    <name type="scientific">Rhizobium oryzicola</name>
    <dbReference type="NCBI Taxonomy" id="1232668"/>
    <lineage>
        <taxon>Bacteria</taxon>
        <taxon>Pseudomonadati</taxon>
        <taxon>Pseudomonadota</taxon>
        <taxon>Alphaproteobacteria</taxon>
        <taxon>Hyphomicrobiales</taxon>
        <taxon>Rhizobiaceae</taxon>
        <taxon>Rhizobium/Agrobacterium group</taxon>
        <taxon>Rhizobium</taxon>
    </lineage>
</organism>
<dbReference type="EMBL" id="JAUKWQ010000002">
    <property type="protein sequence ID" value="MDO1582515.1"/>
    <property type="molecule type" value="Genomic_DNA"/>
</dbReference>
<name>A0ABT8SW33_9HYPH</name>
<comment type="caution">
    <text evidence="1">The sequence shown here is derived from an EMBL/GenBank/DDBJ whole genome shotgun (WGS) entry which is preliminary data.</text>
</comment>
<gene>
    <name evidence="1" type="ORF">Q2T52_10435</name>
</gene>
<protein>
    <recommendedName>
        <fullName evidence="3">Transposase</fullName>
    </recommendedName>
</protein>
<proteinExistence type="predicted"/>
<evidence type="ECO:0000313" key="1">
    <source>
        <dbReference type="EMBL" id="MDO1582515.1"/>
    </source>
</evidence>